<gene>
    <name evidence="3" type="ordered locus">BN6_71310</name>
</gene>
<dbReference type="eggNOG" id="COG0456">
    <property type="taxonomic scope" value="Bacteria"/>
</dbReference>
<evidence type="ECO:0000259" key="2">
    <source>
        <dbReference type="PROSITE" id="PS51186"/>
    </source>
</evidence>
<protein>
    <submittedName>
        <fullName evidence="3">N-acetyltransferase</fullName>
    </submittedName>
</protein>
<dbReference type="EMBL" id="HE804045">
    <property type="protein sequence ID" value="CCH34366.1"/>
    <property type="molecule type" value="Genomic_DNA"/>
</dbReference>
<dbReference type="SUPFAM" id="SSF55729">
    <property type="entry name" value="Acyl-CoA N-acyltransferases (Nat)"/>
    <property type="match status" value="2"/>
</dbReference>
<feature type="region of interest" description="Disordered" evidence="1">
    <location>
        <begin position="1"/>
        <end position="24"/>
    </location>
</feature>
<name>K0K7K9_SACES</name>
<dbReference type="InterPro" id="IPR016181">
    <property type="entry name" value="Acyl_CoA_acyltransferase"/>
</dbReference>
<evidence type="ECO:0000313" key="3">
    <source>
        <dbReference type="EMBL" id="CCH34366.1"/>
    </source>
</evidence>
<reference evidence="3 4" key="1">
    <citation type="journal article" date="2012" name="BMC Genomics">
        <title>Complete genome sequence of Saccharothrix espanaensis DSM 44229T and comparison to the other completely sequenced Pseudonocardiaceae.</title>
        <authorList>
            <person name="Strobel T."/>
            <person name="Al-Dilaimi A."/>
            <person name="Blom J."/>
            <person name="Gessner A."/>
            <person name="Kalinowski J."/>
            <person name="Luzhetska M."/>
            <person name="Puhler A."/>
            <person name="Szczepanowski R."/>
            <person name="Bechthold A."/>
            <person name="Ruckert C."/>
        </authorList>
    </citation>
    <scope>NUCLEOTIDE SEQUENCE [LARGE SCALE GENOMIC DNA]</scope>
    <source>
        <strain evidence="4">ATCC 51144 / DSM 44229 / JCM 9112 / NBRC 15066 / NRRL 15764</strain>
    </source>
</reference>
<feature type="domain" description="N-acetyltransferase" evidence="2">
    <location>
        <begin position="211"/>
        <end position="346"/>
    </location>
</feature>
<sequence>MGGRRGERGGPGLLGGHQAPKTPRFRPARRVTIPGMYVTRFARQDDLDGVLALLVRLQADTAHHIGYLGETLGELTEELAEFEPDWPSCTVVATDDSGRLCGVLSVEVDTELNRVFLHGPFVDVPVNHPAGSRIWDQTSDALYAEAAPLLRGVDDREVYGHTRHRRLAAFAERHGFTAGRPSGIYVLGDDDLRGLLLRDAGCPRTGPAREMRVLPTDAAVHEAVAVLHERCFPKTYLSGRKLVDDGGHHTVVVAMDGDRVLGYAAGKAEPGEYYIDFVAVEPDARGAGVGAALVTELVWKLAERHGARPQAAASILAGNASSRRMFERLGFELYLELVAYRATPAA</sequence>
<dbReference type="STRING" id="1179773.BN6_71310"/>
<keyword evidence="4" id="KW-1185">Reference proteome</keyword>
<dbReference type="KEGG" id="sesp:BN6_71310"/>
<dbReference type="PANTHER" id="PTHR43072">
    <property type="entry name" value="N-ACETYLTRANSFERASE"/>
    <property type="match status" value="1"/>
</dbReference>
<organism evidence="3 4">
    <name type="scientific">Saccharothrix espanaensis (strain ATCC 51144 / DSM 44229 / JCM 9112 / NBRC 15066 / NRRL 15764)</name>
    <dbReference type="NCBI Taxonomy" id="1179773"/>
    <lineage>
        <taxon>Bacteria</taxon>
        <taxon>Bacillati</taxon>
        <taxon>Actinomycetota</taxon>
        <taxon>Actinomycetes</taxon>
        <taxon>Pseudonocardiales</taxon>
        <taxon>Pseudonocardiaceae</taxon>
        <taxon>Saccharothrix</taxon>
    </lineage>
</organism>
<dbReference type="HOGENOM" id="CLU_969038_0_0_11"/>
<dbReference type="Gene3D" id="3.40.630.30">
    <property type="match status" value="1"/>
</dbReference>
<dbReference type="PROSITE" id="PS51186">
    <property type="entry name" value="GNAT"/>
    <property type="match status" value="1"/>
</dbReference>
<dbReference type="PATRIC" id="fig|1179773.3.peg.7205"/>
<dbReference type="AlphaFoldDB" id="K0K7K9"/>
<dbReference type="InterPro" id="IPR000182">
    <property type="entry name" value="GNAT_dom"/>
</dbReference>
<dbReference type="GO" id="GO:0016747">
    <property type="term" value="F:acyltransferase activity, transferring groups other than amino-acyl groups"/>
    <property type="evidence" value="ECO:0007669"/>
    <property type="project" value="InterPro"/>
</dbReference>
<dbReference type="BioCyc" id="SESP1179773:BN6_RS34400-MONOMER"/>
<accession>K0K7K9</accession>
<proteinExistence type="predicted"/>
<evidence type="ECO:0000313" key="4">
    <source>
        <dbReference type="Proteomes" id="UP000006281"/>
    </source>
</evidence>
<dbReference type="Pfam" id="PF00583">
    <property type="entry name" value="Acetyltransf_1"/>
    <property type="match status" value="1"/>
</dbReference>
<dbReference type="CDD" id="cd04301">
    <property type="entry name" value="NAT_SF"/>
    <property type="match status" value="1"/>
</dbReference>
<keyword evidence="3" id="KW-0808">Transferase</keyword>
<evidence type="ECO:0000256" key="1">
    <source>
        <dbReference type="SAM" id="MobiDB-lite"/>
    </source>
</evidence>
<dbReference type="Proteomes" id="UP000006281">
    <property type="component" value="Chromosome"/>
</dbReference>